<dbReference type="GO" id="GO:0005886">
    <property type="term" value="C:plasma membrane"/>
    <property type="evidence" value="ECO:0007669"/>
    <property type="project" value="TreeGrafter"/>
</dbReference>
<comment type="subcellular location">
    <subcellularLocation>
        <location evidence="1">Membrane</location>
        <topology evidence="1">Multi-pass membrane protein</topology>
    </subcellularLocation>
</comment>
<dbReference type="Proteomes" id="UP001153069">
    <property type="component" value="Unassembled WGS sequence"/>
</dbReference>
<dbReference type="PANTHER" id="PTHR23112">
    <property type="entry name" value="G PROTEIN-COUPLED RECEPTOR 157-RELATED"/>
    <property type="match status" value="1"/>
</dbReference>
<feature type="transmembrane region" description="Helical" evidence="5">
    <location>
        <begin position="20"/>
        <end position="44"/>
    </location>
</feature>
<feature type="transmembrane region" description="Helical" evidence="5">
    <location>
        <begin position="98"/>
        <end position="120"/>
    </location>
</feature>
<accession>A0A9N8HP93</accession>
<evidence type="ECO:0000256" key="3">
    <source>
        <dbReference type="ARBA" id="ARBA00022989"/>
    </source>
</evidence>
<dbReference type="Gene3D" id="1.20.1070.10">
    <property type="entry name" value="Rhodopsin 7-helix transmembrane proteins"/>
    <property type="match status" value="1"/>
</dbReference>
<organism evidence="6 7">
    <name type="scientific">Seminavis robusta</name>
    <dbReference type="NCBI Taxonomy" id="568900"/>
    <lineage>
        <taxon>Eukaryota</taxon>
        <taxon>Sar</taxon>
        <taxon>Stramenopiles</taxon>
        <taxon>Ochrophyta</taxon>
        <taxon>Bacillariophyta</taxon>
        <taxon>Bacillariophyceae</taxon>
        <taxon>Bacillariophycidae</taxon>
        <taxon>Naviculales</taxon>
        <taxon>Naviculaceae</taxon>
        <taxon>Seminavis</taxon>
    </lineage>
</organism>
<dbReference type="GO" id="GO:0007189">
    <property type="term" value="P:adenylate cyclase-activating G protein-coupled receptor signaling pathway"/>
    <property type="evidence" value="ECO:0007669"/>
    <property type="project" value="TreeGrafter"/>
</dbReference>
<keyword evidence="4 5" id="KW-0472">Membrane</keyword>
<sequence>MEFDPAENDMDSEVLENARYIPVVVLGTLSSTLSLIGSGCIVYMSSQQLDQIKQRLLFGLSLADFVNSVSRLLMPFMVPASLGLPGALGDHASCSAVAFFFAASNKLAASYAAYLSIYFLLLVRRNWKEHDFTFPLEFAAHAIALIIPLALDSAAVATESMNPRISVNNLCLYSAYPPGCTDEDDCERSTWRTGETLVDIASIHFFFNIALCLFCTGLVWVTVRKTLRRISRYNFAVSSSVVQGELPLGSYSKRWSSRFLLARTSSWESQPDLQGKRIRQVGTRAQLYTAAYVHTCFWPLLLVIMTNIYSPEDVEENKLNPGWYALLKI</sequence>
<comment type="caution">
    <text evidence="6">The sequence shown here is derived from an EMBL/GenBank/DDBJ whole genome shotgun (WGS) entry which is preliminary data.</text>
</comment>
<proteinExistence type="predicted"/>
<dbReference type="EMBL" id="CAICTM010001048">
    <property type="protein sequence ID" value="CAB9519820.1"/>
    <property type="molecule type" value="Genomic_DNA"/>
</dbReference>
<dbReference type="GO" id="GO:0004930">
    <property type="term" value="F:G protein-coupled receptor activity"/>
    <property type="evidence" value="ECO:0007669"/>
    <property type="project" value="TreeGrafter"/>
</dbReference>
<evidence type="ECO:0000313" key="6">
    <source>
        <dbReference type="EMBL" id="CAB9519820.1"/>
    </source>
</evidence>
<feature type="transmembrane region" description="Helical" evidence="5">
    <location>
        <begin position="200"/>
        <end position="223"/>
    </location>
</feature>
<dbReference type="PANTHER" id="PTHR23112:SF37">
    <property type="entry name" value="G PROTEIN-COUPLED RECEPTOR GPR1"/>
    <property type="match status" value="1"/>
</dbReference>
<dbReference type="SUPFAM" id="SSF81321">
    <property type="entry name" value="Family A G protein-coupled receptor-like"/>
    <property type="match status" value="1"/>
</dbReference>
<keyword evidence="2 5" id="KW-0812">Transmembrane</keyword>
<feature type="transmembrane region" description="Helical" evidence="5">
    <location>
        <begin position="56"/>
        <end position="78"/>
    </location>
</feature>
<feature type="transmembrane region" description="Helical" evidence="5">
    <location>
        <begin position="287"/>
        <end position="309"/>
    </location>
</feature>
<gene>
    <name evidence="6" type="ORF">SEMRO_1050_G235450.1</name>
</gene>
<keyword evidence="7" id="KW-1185">Reference proteome</keyword>
<evidence type="ECO:0000256" key="2">
    <source>
        <dbReference type="ARBA" id="ARBA00022692"/>
    </source>
</evidence>
<dbReference type="AlphaFoldDB" id="A0A9N8HP93"/>
<evidence type="ECO:0000256" key="5">
    <source>
        <dbReference type="SAM" id="Phobius"/>
    </source>
</evidence>
<keyword evidence="3 5" id="KW-1133">Transmembrane helix</keyword>
<evidence type="ECO:0008006" key="8">
    <source>
        <dbReference type="Google" id="ProtNLM"/>
    </source>
</evidence>
<protein>
    <recommendedName>
        <fullName evidence="8">G protein-coupled receptor</fullName>
    </recommendedName>
</protein>
<name>A0A9N8HP93_9STRA</name>
<feature type="transmembrane region" description="Helical" evidence="5">
    <location>
        <begin position="132"/>
        <end position="151"/>
    </location>
</feature>
<evidence type="ECO:0000313" key="7">
    <source>
        <dbReference type="Proteomes" id="UP001153069"/>
    </source>
</evidence>
<evidence type="ECO:0000256" key="1">
    <source>
        <dbReference type="ARBA" id="ARBA00004141"/>
    </source>
</evidence>
<evidence type="ECO:0000256" key="4">
    <source>
        <dbReference type="ARBA" id="ARBA00023136"/>
    </source>
</evidence>
<reference evidence="6" key="1">
    <citation type="submission" date="2020-06" db="EMBL/GenBank/DDBJ databases">
        <authorList>
            <consortium name="Plant Systems Biology data submission"/>
        </authorList>
    </citation>
    <scope>NUCLEOTIDE SEQUENCE</scope>
    <source>
        <strain evidence="6">D6</strain>
    </source>
</reference>